<dbReference type="GO" id="GO:0003677">
    <property type="term" value="F:DNA binding"/>
    <property type="evidence" value="ECO:0007669"/>
    <property type="project" value="UniProtKB-KW"/>
</dbReference>
<sequence>MPPKKVATTKSLTSGAHSSMSDESLIQAMNDGEYQAFDALYLRYRKWVVGVAYRLTRDQESAEDVLQETFLYFFNKFPGFELICRLKSFLYPVVRSFSLNIQRRQAKTEAGLDPDALTEVCEPKDSPDFAMEDLDYALADLPQKQREILLLRFVDDFSLEEISQSLDLPLSTVKTRLYSTLKALRRNKRLHQLFPGKSREYT</sequence>
<feature type="domain" description="RNA polymerase sigma factor 70 region 4 type 2" evidence="7">
    <location>
        <begin position="132"/>
        <end position="184"/>
    </location>
</feature>
<dbReference type="EMBL" id="CP136920">
    <property type="protein sequence ID" value="WOO43029.1"/>
    <property type="molecule type" value="Genomic_DNA"/>
</dbReference>
<dbReference type="Gene3D" id="1.10.1740.10">
    <property type="match status" value="1"/>
</dbReference>
<dbReference type="AlphaFoldDB" id="A0AAQ3LEE7"/>
<dbReference type="GO" id="GO:0006352">
    <property type="term" value="P:DNA-templated transcription initiation"/>
    <property type="evidence" value="ECO:0007669"/>
    <property type="project" value="InterPro"/>
</dbReference>
<keyword evidence="9" id="KW-1185">Reference proteome</keyword>
<dbReference type="Proteomes" id="UP001304300">
    <property type="component" value="Chromosome"/>
</dbReference>
<evidence type="ECO:0000259" key="6">
    <source>
        <dbReference type="Pfam" id="PF04542"/>
    </source>
</evidence>
<dbReference type="GO" id="GO:0016987">
    <property type="term" value="F:sigma factor activity"/>
    <property type="evidence" value="ECO:0007669"/>
    <property type="project" value="UniProtKB-KW"/>
</dbReference>
<organism evidence="8 9">
    <name type="scientific">Rubellicoccus peritrichatus</name>
    <dbReference type="NCBI Taxonomy" id="3080537"/>
    <lineage>
        <taxon>Bacteria</taxon>
        <taxon>Pseudomonadati</taxon>
        <taxon>Verrucomicrobiota</taxon>
        <taxon>Opitutia</taxon>
        <taxon>Puniceicoccales</taxon>
        <taxon>Cerasicoccaceae</taxon>
        <taxon>Rubellicoccus</taxon>
    </lineage>
</organism>
<protein>
    <submittedName>
        <fullName evidence="8">Sigma-70 family RNA polymerase sigma factor</fullName>
    </submittedName>
</protein>
<dbReference type="Pfam" id="PF04542">
    <property type="entry name" value="Sigma70_r2"/>
    <property type="match status" value="1"/>
</dbReference>
<dbReference type="PANTHER" id="PTHR43133">
    <property type="entry name" value="RNA POLYMERASE ECF-TYPE SIGMA FACTO"/>
    <property type="match status" value="1"/>
</dbReference>
<keyword evidence="4" id="KW-0238">DNA-binding</keyword>
<accession>A0AAQ3LEE7</accession>
<name>A0AAQ3LEE7_9BACT</name>
<dbReference type="Pfam" id="PF08281">
    <property type="entry name" value="Sigma70_r4_2"/>
    <property type="match status" value="1"/>
</dbReference>
<proteinExistence type="inferred from homology"/>
<dbReference type="CDD" id="cd06171">
    <property type="entry name" value="Sigma70_r4"/>
    <property type="match status" value="1"/>
</dbReference>
<dbReference type="NCBIfam" id="TIGR02937">
    <property type="entry name" value="sigma70-ECF"/>
    <property type="match status" value="1"/>
</dbReference>
<dbReference type="InterPro" id="IPR013324">
    <property type="entry name" value="RNA_pol_sigma_r3/r4-like"/>
</dbReference>
<keyword evidence="2" id="KW-0805">Transcription regulation</keyword>
<evidence type="ECO:0000259" key="7">
    <source>
        <dbReference type="Pfam" id="PF08281"/>
    </source>
</evidence>
<evidence type="ECO:0000256" key="5">
    <source>
        <dbReference type="ARBA" id="ARBA00023163"/>
    </source>
</evidence>
<dbReference type="Gene3D" id="1.10.10.10">
    <property type="entry name" value="Winged helix-like DNA-binding domain superfamily/Winged helix DNA-binding domain"/>
    <property type="match status" value="1"/>
</dbReference>
<dbReference type="InterPro" id="IPR013249">
    <property type="entry name" value="RNA_pol_sigma70_r4_t2"/>
</dbReference>
<comment type="similarity">
    <text evidence="1">Belongs to the sigma-70 factor family. ECF subfamily.</text>
</comment>
<dbReference type="PANTHER" id="PTHR43133:SF8">
    <property type="entry name" value="RNA POLYMERASE SIGMA FACTOR HI_1459-RELATED"/>
    <property type="match status" value="1"/>
</dbReference>
<gene>
    <name evidence="8" type="ORF">RZN69_07980</name>
</gene>
<evidence type="ECO:0000256" key="4">
    <source>
        <dbReference type="ARBA" id="ARBA00023125"/>
    </source>
</evidence>
<dbReference type="RefSeq" id="WP_317835565.1">
    <property type="nucleotide sequence ID" value="NZ_CP136920.1"/>
</dbReference>
<dbReference type="InterPro" id="IPR013325">
    <property type="entry name" value="RNA_pol_sigma_r2"/>
</dbReference>
<feature type="domain" description="RNA polymerase sigma-70 region 2" evidence="6">
    <location>
        <begin position="40"/>
        <end position="107"/>
    </location>
</feature>
<reference evidence="8 9" key="1">
    <citation type="submission" date="2023-10" db="EMBL/GenBank/DDBJ databases">
        <title>Rubellicoccus peritrichatus gen. nov., sp. nov., isolated from an algae of coral reef tank.</title>
        <authorList>
            <person name="Luo J."/>
        </authorList>
    </citation>
    <scope>NUCLEOTIDE SEQUENCE [LARGE SCALE GENOMIC DNA]</scope>
    <source>
        <strain evidence="8 9">CR14</strain>
    </source>
</reference>
<evidence type="ECO:0000256" key="2">
    <source>
        <dbReference type="ARBA" id="ARBA00023015"/>
    </source>
</evidence>
<dbReference type="SUPFAM" id="SSF88659">
    <property type="entry name" value="Sigma3 and sigma4 domains of RNA polymerase sigma factors"/>
    <property type="match status" value="1"/>
</dbReference>
<dbReference type="InterPro" id="IPR014284">
    <property type="entry name" value="RNA_pol_sigma-70_dom"/>
</dbReference>
<dbReference type="InterPro" id="IPR039425">
    <property type="entry name" value="RNA_pol_sigma-70-like"/>
</dbReference>
<dbReference type="SUPFAM" id="SSF88946">
    <property type="entry name" value="Sigma2 domain of RNA polymerase sigma factors"/>
    <property type="match status" value="1"/>
</dbReference>
<keyword evidence="3" id="KW-0731">Sigma factor</keyword>
<evidence type="ECO:0000256" key="1">
    <source>
        <dbReference type="ARBA" id="ARBA00010641"/>
    </source>
</evidence>
<dbReference type="InterPro" id="IPR007627">
    <property type="entry name" value="RNA_pol_sigma70_r2"/>
</dbReference>
<dbReference type="KEGG" id="puo:RZN69_07980"/>
<dbReference type="InterPro" id="IPR036388">
    <property type="entry name" value="WH-like_DNA-bd_sf"/>
</dbReference>
<keyword evidence="5" id="KW-0804">Transcription</keyword>
<evidence type="ECO:0000313" key="9">
    <source>
        <dbReference type="Proteomes" id="UP001304300"/>
    </source>
</evidence>
<evidence type="ECO:0000313" key="8">
    <source>
        <dbReference type="EMBL" id="WOO43029.1"/>
    </source>
</evidence>
<evidence type="ECO:0000256" key="3">
    <source>
        <dbReference type="ARBA" id="ARBA00023082"/>
    </source>
</evidence>